<dbReference type="PANTHER" id="PTHR36452:SF1">
    <property type="entry name" value="DUF2461 DOMAIN-CONTAINING PROTEIN"/>
    <property type="match status" value="1"/>
</dbReference>
<dbReference type="NCBIfam" id="TIGR02453">
    <property type="entry name" value="TIGR02453 family protein"/>
    <property type="match status" value="1"/>
</dbReference>
<dbReference type="PIRSF" id="PIRSF028451">
    <property type="entry name" value="UCP028451"/>
    <property type="match status" value="1"/>
</dbReference>
<dbReference type="Pfam" id="PF09365">
    <property type="entry name" value="DUF2461"/>
    <property type="match status" value="1"/>
</dbReference>
<gene>
    <name evidence="1" type="ORF">KC207_04295</name>
</gene>
<dbReference type="PANTHER" id="PTHR36452">
    <property type="entry name" value="CHROMOSOME 12, WHOLE GENOME SHOTGUN SEQUENCE"/>
    <property type="match status" value="1"/>
</dbReference>
<organism evidence="1 2">
    <name type="scientific">Phycicoccus avicenniae</name>
    <dbReference type="NCBI Taxonomy" id="2828860"/>
    <lineage>
        <taxon>Bacteria</taxon>
        <taxon>Bacillati</taxon>
        <taxon>Actinomycetota</taxon>
        <taxon>Actinomycetes</taxon>
        <taxon>Micrococcales</taxon>
        <taxon>Intrasporangiaceae</taxon>
        <taxon>Phycicoccus</taxon>
    </lineage>
</organism>
<dbReference type="RefSeq" id="WP_211601678.1">
    <property type="nucleotide sequence ID" value="NZ_JAGSNF010000004.1"/>
</dbReference>
<keyword evidence="2" id="KW-1185">Reference proteome</keyword>
<dbReference type="AlphaFoldDB" id="A0A941HY33"/>
<dbReference type="EMBL" id="JAGSNF010000004">
    <property type="protein sequence ID" value="MBR7742508.1"/>
    <property type="molecule type" value="Genomic_DNA"/>
</dbReference>
<dbReference type="Proteomes" id="UP000677016">
    <property type="component" value="Unassembled WGS sequence"/>
</dbReference>
<proteinExistence type="predicted"/>
<dbReference type="InterPro" id="IPR012808">
    <property type="entry name" value="CHP02453"/>
</dbReference>
<evidence type="ECO:0000313" key="1">
    <source>
        <dbReference type="EMBL" id="MBR7742508.1"/>
    </source>
</evidence>
<name>A0A941HY33_9MICO</name>
<comment type="caution">
    <text evidence="1">The sequence shown here is derived from an EMBL/GenBank/DDBJ whole genome shotgun (WGS) entry which is preliminary data.</text>
</comment>
<sequence length="220" mass="24604">MSDAAGHGIPVDALDFYDDLAADNSRDWWHAHKARWESSVREPMERLCDALADEFGQAHLFRPQRDVRFSADKSPYKDHQGALVSLEAGIGWYVQVSAAGLFAGGGFYPTGPDQTRRYRAAVDRPMAGQELERLTAALVADGFVLGGERVRTRPRDVPADHPRLELLRHKHLTAARDHGAPAWLPTAEVVDRVRADWRAVRPLVEWVAAEVGPSEEPRRR</sequence>
<accession>A0A941HY33</accession>
<reference evidence="1" key="1">
    <citation type="submission" date="2021-04" db="EMBL/GenBank/DDBJ databases">
        <title>Phycicoccus avicenniae sp. nov., a novel endophytic actinomycetes isolated from branch of Avicennia mariana.</title>
        <authorList>
            <person name="Tuo L."/>
        </authorList>
    </citation>
    <scope>NUCLEOTIDE SEQUENCE</scope>
    <source>
        <strain evidence="1">BSK3Z-2</strain>
    </source>
</reference>
<protein>
    <submittedName>
        <fullName evidence="1">DUF2461 domain-containing protein</fullName>
    </submittedName>
</protein>
<evidence type="ECO:0000313" key="2">
    <source>
        <dbReference type="Proteomes" id="UP000677016"/>
    </source>
</evidence>
<dbReference type="InterPro" id="IPR015996">
    <property type="entry name" value="UCP028451"/>
</dbReference>